<proteinExistence type="predicted"/>
<feature type="non-terminal residue" evidence="3">
    <location>
        <position position="122"/>
    </location>
</feature>
<dbReference type="Pfam" id="PF00067">
    <property type="entry name" value="p450"/>
    <property type="match status" value="1"/>
</dbReference>
<dbReference type="GO" id="GO:0005506">
    <property type="term" value="F:iron ion binding"/>
    <property type="evidence" value="ECO:0007669"/>
    <property type="project" value="InterPro"/>
</dbReference>
<sequence length="122" mass="13953">MEISDSIIRLIAASYETTSSTVTFVLKYLAELPDAYTTCGSFREVVADFTYADFTIPNGWKYDAFTLVQTFWTVHTMHNSPKYFPDPEKFDSTRFEGSGRPVPYTFIPFGVDRGCVQEKSMR</sequence>
<dbReference type="PANTHER" id="PTHR24286">
    <property type="entry name" value="CYTOCHROME P450 26"/>
    <property type="match status" value="1"/>
</dbReference>
<name>A0A103XG39_CYNCS</name>
<accession>A0A103XG39</accession>
<organism evidence="3 4">
    <name type="scientific">Cynara cardunculus var. scolymus</name>
    <name type="common">Globe artichoke</name>
    <name type="synonym">Cynara scolymus</name>
    <dbReference type="NCBI Taxonomy" id="59895"/>
    <lineage>
        <taxon>Eukaryota</taxon>
        <taxon>Viridiplantae</taxon>
        <taxon>Streptophyta</taxon>
        <taxon>Embryophyta</taxon>
        <taxon>Tracheophyta</taxon>
        <taxon>Spermatophyta</taxon>
        <taxon>Magnoliopsida</taxon>
        <taxon>eudicotyledons</taxon>
        <taxon>Gunneridae</taxon>
        <taxon>Pentapetalae</taxon>
        <taxon>asterids</taxon>
        <taxon>campanulids</taxon>
        <taxon>Asterales</taxon>
        <taxon>Asteraceae</taxon>
        <taxon>Carduoideae</taxon>
        <taxon>Cardueae</taxon>
        <taxon>Carduinae</taxon>
        <taxon>Cynara</taxon>
    </lineage>
</organism>
<evidence type="ECO:0000256" key="1">
    <source>
        <dbReference type="ARBA" id="ARBA00022723"/>
    </source>
</evidence>
<evidence type="ECO:0000313" key="3">
    <source>
        <dbReference type="EMBL" id="KVH90068.1"/>
    </source>
</evidence>
<dbReference type="PANTHER" id="PTHR24286:SF53">
    <property type="entry name" value="BETA-AMYRIN 28-OXIDASE-LIKE"/>
    <property type="match status" value="1"/>
</dbReference>
<dbReference type="EMBL" id="LEKV01005118">
    <property type="protein sequence ID" value="KVH90068.1"/>
    <property type="molecule type" value="Genomic_DNA"/>
</dbReference>
<dbReference type="GO" id="GO:0016125">
    <property type="term" value="P:sterol metabolic process"/>
    <property type="evidence" value="ECO:0007669"/>
    <property type="project" value="TreeGrafter"/>
</dbReference>
<dbReference type="Gene3D" id="1.10.630.10">
    <property type="entry name" value="Cytochrome P450"/>
    <property type="match status" value="1"/>
</dbReference>
<protein>
    <submittedName>
        <fullName evidence="3">Cytochrome P450</fullName>
    </submittedName>
</protein>
<gene>
    <name evidence="3" type="ORF">Ccrd_007975</name>
</gene>
<dbReference type="GO" id="GO:0004497">
    <property type="term" value="F:monooxygenase activity"/>
    <property type="evidence" value="ECO:0007669"/>
    <property type="project" value="InterPro"/>
</dbReference>
<keyword evidence="2" id="KW-0408">Iron</keyword>
<dbReference type="AlphaFoldDB" id="A0A103XG39"/>
<evidence type="ECO:0000256" key="2">
    <source>
        <dbReference type="ARBA" id="ARBA00023004"/>
    </source>
</evidence>
<dbReference type="Gramene" id="KVH90068">
    <property type="protein sequence ID" value="KVH90068"/>
    <property type="gene ID" value="Ccrd_007975"/>
</dbReference>
<keyword evidence="1" id="KW-0479">Metal-binding</keyword>
<comment type="caution">
    <text evidence="3">The sequence shown here is derived from an EMBL/GenBank/DDBJ whole genome shotgun (WGS) entry which is preliminary data.</text>
</comment>
<dbReference type="GO" id="GO:0016705">
    <property type="term" value="F:oxidoreductase activity, acting on paired donors, with incorporation or reduction of molecular oxygen"/>
    <property type="evidence" value="ECO:0007669"/>
    <property type="project" value="InterPro"/>
</dbReference>
<evidence type="ECO:0000313" key="4">
    <source>
        <dbReference type="Proteomes" id="UP000243975"/>
    </source>
</evidence>
<dbReference type="InterPro" id="IPR036396">
    <property type="entry name" value="Cyt_P450_sf"/>
</dbReference>
<dbReference type="Proteomes" id="UP000243975">
    <property type="component" value="Unassembled WGS sequence"/>
</dbReference>
<dbReference type="InterPro" id="IPR001128">
    <property type="entry name" value="Cyt_P450"/>
</dbReference>
<dbReference type="GO" id="GO:0020037">
    <property type="term" value="F:heme binding"/>
    <property type="evidence" value="ECO:0007669"/>
    <property type="project" value="InterPro"/>
</dbReference>
<dbReference type="SUPFAM" id="SSF48264">
    <property type="entry name" value="Cytochrome P450"/>
    <property type="match status" value="1"/>
</dbReference>
<reference evidence="3 4" key="1">
    <citation type="journal article" date="2016" name="Sci. Rep.">
        <title>The genome sequence of the outbreeding globe artichoke constructed de novo incorporating a phase-aware low-pass sequencing strategy of F1 progeny.</title>
        <authorList>
            <person name="Scaglione D."/>
            <person name="Reyes-Chin-Wo S."/>
            <person name="Acquadro A."/>
            <person name="Froenicke L."/>
            <person name="Portis E."/>
            <person name="Beitel C."/>
            <person name="Tirone M."/>
            <person name="Mauro R."/>
            <person name="Lo Monaco A."/>
            <person name="Mauromicale G."/>
            <person name="Faccioli P."/>
            <person name="Cattivelli L."/>
            <person name="Rieseberg L."/>
            <person name="Michelmore R."/>
            <person name="Lanteri S."/>
        </authorList>
    </citation>
    <scope>NUCLEOTIDE SEQUENCE [LARGE SCALE GENOMIC DNA]</scope>
    <source>
        <strain evidence="3">2C</strain>
    </source>
</reference>
<keyword evidence="4" id="KW-1185">Reference proteome</keyword>